<gene>
    <name evidence="1" type="ORF">WT83_11620</name>
</gene>
<evidence type="ECO:0000313" key="1">
    <source>
        <dbReference type="EMBL" id="KWN18113.1"/>
    </source>
</evidence>
<proteinExistence type="predicted"/>
<comment type="caution">
    <text evidence="1">The sequence shown here is derived from an EMBL/GenBank/DDBJ whole genome shotgun (WGS) entry which is preliminary data.</text>
</comment>
<dbReference type="Proteomes" id="UP000068016">
    <property type="component" value="Unassembled WGS sequence"/>
</dbReference>
<evidence type="ECO:0000313" key="2">
    <source>
        <dbReference type="Proteomes" id="UP000068016"/>
    </source>
</evidence>
<dbReference type="EMBL" id="LPLZ01000033">
    <property type="protein sequence ID" value="KWN18113.1"/>
    <property type="molecule type" value="Genomic_DNA"/>
</dbReference>
<name>A0A108EV90_9BURK</name>
<protein>
    <submittedName>
        <fullName evidence="1">Uncharacterized protein</fullName>
    </submittedName>
</protein>
<accession>A0A108EV90</accession>
<organism evidence="1 2">
    <name type="scientific">Burkholderia territorii</name>
    <dbReference type="NCBI Taxonomy" id="1503055"/>
    <lineage>
        <taxon>Bacteria</taxon>
        <taxon>Pseudomonadati</taxon>
        <taxon>Pseudomonadota</taxon>
        <taxon>Betaproteobacteria</taxon>
        <taxon>Burkholderiales</taxon>
        <taxon>Burkholderiaceae</taxon>
        <taxon>Burkholderia</taxon>
        <taxon>Burkholderia cepacia complex</taxon>
    </lineage>
</organism>
<reference evidence="1 2" key="1">
    <citation type="submission" date="2015-11" db="EMBL/GenBank/DDBJ databases">
        <title>Expanding the genomic diversity of Burkholderia species for the development of highly accurate diagnostics.</title>
        <authorList>
            <person name="Sahl J."/>
            <person name="Keim P."/>
            <person name="Wagner D."/>
        </authorList>
    </citation>
    <scope>NUCLEOTIDE SEQUENCE [LARGE SCALE GENOMIC DNA]</scope>
    <source>
        <strain evidence="1 2">MSMB793WGS</strain>
    </source>
</reference>
<sequence length="107" mass="11150">MAFVLCVSLRILAGIGGSTMVGDSGRYITAMLHAAVVLWVSGTVRTIRMLAASQSHGNSPAAPPMKASARVAPVSRADPAPNRTFVLSCHGLFAFANDIEDGRLISP</sequence>
<dbReference type="AlphaFoldDB" id="A0A108EV90"/>